<evidence type="ECO:0000256" key="8">
    <source>
        <dbReference type="ARBA" id="ARBA00047899"/>
    </source>
</evidence>
<dbReference type="EMBL" id="QOKY01000130">
    <property type="protein sequence ID" value="RMZ57061.1"/>
    <property type="molecule type" value="Genomic_DNA"/>
</dbReference>
<accession>A0A3M7L2T7</accession>
<evidence type="ECO:0000256" key="9">
    <source>
        <dbReference type="ARBA" id="ARBA00048679"/>
    </source>
</evidence>
<keyword evidence="7 10" id="KW-0067">ATP-binding</keyword>
<proteinExistence type="inferred from homology"/>
<evidence type="ECO:0000259" key="13">
    <source>
        <dbReference type="PROSITE" id="PS50076"/>
    </source>
</evidence>
<dbReference type="CDD" id="cd06257">
    <property type="entry name" value="DnaJ"/>
    <property type="match status" value="1"/>
</dbReference>
<dbReference type="EC" id="2.7.11.1" evidence="2"/>
<evidence type="ECO:0000256" key="1">
    <source>
        <dbReference type="ARBA" id="ARBA00010006"/>
    </source>
</evidence>
<dbReference type="Pfam" id="PF05623">
    <property type="entry name" value="DUF789"/>
    <property type="match status" value="1"/>
</dbReference>
<feature type="compositionally biased region" description="Low complexity" evidence="11">
    <location>
        <begin position="86"/>
        <end position="99"/>
    </location>
</feature>
<dbReference type="PANTHER" id="PTHR14021">
    <property type="entry name" value="IRON-SULFUR CLUSTER CO-CHAPERONE PROTEIN HSCB"/>
    <property type="match status" value="1"/>
</dbReference>
<comment type="catalytic activity">
    <reaction evidence="8">
        <text>L-threonyl-[protein] + ATP = O-phospho-L-threonyl-[protein] + ADP + H(+)</text>
        <dbReference type="Rhea" id="RHEA:46608"/>
        <dbReference type="Rhea" id="RHEA-COMP:11060"/>
        <dbReference type="Rhea" id="RHEA-COMP:11605"/>
        <dbReference type="ChEBI" id="CHEBI:15378"/>
        <dbReference type="ChEBI" id="CHEBI:30013"/>
        <dbReference type="ChEBI" id="CHEBI:30616"/>
        <dbReference type="ChEBI" id="CHEBI:61977"/>
        <dbReference type="ChEBI" id="CHEBI:456216"/>
        <dbReference type="EC" id="2.7.11.1"/>
    </reaction>
</comment>
<dbReference type="GO" id="GO:0051087">
    <property type="term" value="F:protein-folding chaperone binding"/>
    <property type="evidence" value="ECO:0007669"/>
    <property type="project" value="InterPro"/>
</dbReference>
<evidence type="ECO:0000259" key="12">
    <source>
        <dbReference type="PROSITE" id="PS50011"/>
    </source>
</evidence>
<dbReference type="SUPFAM" id="SSF56112">
    <property type="entry name" value="Protein kinase-like (PK-like)"/>
    <property type="match status" value="2"/>
</dbReference>
<dbReference type="InterPro" id="IPR001623">
    <property type="entry name" value="DnaJ_domain"/>
</dbReference>
<name>A0A3M7L2T7_AUXPR</name>
<evidence type="ECO:0000256" key="4">
    <source>
        <dbReference type="ARBA" id="ARBA00022679"/>
    </source>
</evidence>
<dbReference type="Gene3D" id="3.30.200.20">
    <property type="entry name" value="Phosphorylase Kinase, domain 1"/>
    <property type="match status" value="1"/>
</dbReference>
<evidence type="ECO:0000256" key="11">
    <source>
        <dbReference type="SAM" id="MobiDB-lite"/>
    </source>
</evidence>
<evidence type="ECO:0000256" key="6">
    <source>
        <dbReference type="ARBA" id="ARBA00022777"/>
    </source>
</evidence>
<dbReference type="Proteomes" id="UP000279271">
    <property type="component" value="Unassembled WGS sequence"/>
</dbReference>
<evidence type="ECO:0000256" key="3">
    <source>
        <dbReference type="ARBA" id="ARBA00022527"/>
    </source>
</evidence>
<protein>
    <recommendedName>
        <fullName evidence="2">non-specific serine/threonine protein kinase</fullName>
        <ecNumber evidence="2">2.7.11.1</ecNumber>
    </recommendedName>
</protein>
<dbReference type="NCBIfam" id="TIGR00714">
    <property type="entry name" value="hscB"/>
    <property type="match status" value="1"/>
</dbReference>
<organism evidence="14 15">
    <name type="scientific">Auxenochlorella protothecoides</name>
    <name type="common">Green microalga</name>
    <name type="synonym">Chlorella protothecoides</name>
    <dbReference type="NCBI Taxonomy" id="3075"/>
    <lineage>
        <taxon>Eukaryota</taxon>
        <taxon>Viridiplantae</taxon>
        <taxon>Chlorophyta</taxon>
        <taxon>core chlorophytes</taxon>
        <taxon>Trebouxiophyceae</taxon>
        <taxon>Chlorellales</taxon>
        <taxon>Chlorellaceae</taxon>
        <taxon>Auxenochlorella</taxon>
    </lineage>
</organism>
<dbReference type="InterPro" id="IPR004640">
    <property type="entry name" value="HscB"/>
</dbReference>
<dbReference type="GO" id="GO:0005739">
    <property type="term" value="C:mitochondrion"/>
    <property type="evidence" value="ECO:0007669"/>
    <property type="project" value="TreeGrafter"/>
</dbReference>
<dbReference type="PROSITE" id="PS50011">
    <property type="entry name" value="PROTEIN_KINASE_DOM"/>
    <property type="match status" value="1"/>
</dbReference>
<comment type="caution">
    <text evidence="14">The sequence shown here is derived from an EMBL/GenBank/DDBJ whole genome shotgun (WGS) entry which is preliminary data.</text>
</comment>
<feature type="non-terminal residue" evidence="14">
    <location>
        <position position="1"/>
    </location>
</feature>
<dbReference type="FunFam" id="3.30.200.20:FF:000191">
    <property type="entry name" value="3-phosphoinositide-dependent protein kinase 2-like"/>
    <property type="match status" value="1"/>
</dbReference>
<dbReference type="SUPFAM" id="SSF46565">
    <property type="entry name" value="Chaperone J-domain"/>
    <property type="match status" value="1"/>
</dbReference>
<feature type="non-terminal residue" evidence="14">
    <location>
        <position position="1098"/>
    </location>
</feature>
<comment type="similarity">
    <text evidence="1">Belongs to the protein kinase superfamily. AGC Ser/Thr protein kinase family. PDPK1 subfamily.</text>
</comment>
<evidence type="ECO:0000256" key="10">
    <source>
        <dbReference type="PROSITE-ProRule" id="PRU10141"/>
    </source>
</evidence>
<dbReference type="SMART" id="SM00271">
    <property type="entry name" value="DnaJ"/>
    <property type="match status" value="1"/>
</dbReference>
<gene>
    <name evidence="14" type="ORF">APUTEX25_002293</name>
</gene>
<keyword evidence="4" id="KW-0808">Transferase</keyword>
<evidence type="ECO:0000313" key="14">
    <source>
        <dbReference type="EMBL" id="RMZ57061.1"/>
    </source>
</evidence>
<dbReference type="Gene3D" id="1.10.287.110">
    <property type="entry name" value="DnaJ domain"/>
    <property type="match status" value="1"/>
</dbReference>
<evidence type="ECO:0000313" key="15">
    <source>
        <dbReference type="Proteomes" id="UP000279271"/>
    </source>
</evidence>
<evidence type="ECO:0000256" key="7">
    <source>
        <dbReference type="ARBA" id="ARBA00022840"/>
    </source>
</evidence>
<keyword evidence="5 10" id="KW-0547">Nucleotide-binding</keyword>
<sequence length="1098" mass="117432">SPFLSNLESFTVHTTPIIVHQACCHPAHPAGYPLEGLWKAYEAWSAYGAEVPLTLNVSGGRQEVVQSYVPYLSGIQVFRASPAPDASVGSSGDSVASGDLSPDSDCDEACAPQHGGQAAPRAAGGGACLAGSPRTPTASPCPADPSSVLKRYSASAAARRAPASSTRRLLRPSRPARLRSARAACCTAMGVPLASRSASGATAPASASRAEVASQLAARLPSVAAAASRPMAPSVSSIRAWAVDGPKLRGLQLVLPRVDHDVGQRARRGLARMLVGRPPFKSPSEYLTFQKVISLEYEIPEHLSPEAQDLIRSLLRSEPEERLGAQDLQELRRHPFFRGIDWDTLWTQHGPSFAELDLESMGSVSSSFDWELQSLSAALPGPGSYADVPRAHGSDSGAPPRRTMDRKWRTNRAAIFTVVPYAEYCSRILQRTAEYDLATPSDLYAVYTVLHIESKTSELHWSESGGFYYFLATWSQAPEPDQIIVPVGSACTSLTPALLQRFFSIRGVAAQQLLLALERGSGTSQAKPTASSSATCSGVSAPQRRAILCTLHQLAAGPQPRQPAAPLGARRVPLKPRVIQLAPRGGVQRRRCAALQARPAGQARVVLGAAAAQHVAMAHGVGLQLGAAPRPVGVGGDAVAPAGGSARCVSPRPVLAALHQEHRLRGRGGQHVGGGGGQPHVEQALAHATQVLGQQARLARRQPADVHAGVGAGAQQSVQGSQPGGQNSARCSHRPTAVMAAPPPTHLLPPRLEIPEQVRAGQGAVEPGGIQIQARVSLVHQVGRQGQQPGAVTAVHYALALPESLRNASMAAELPLSHSAVVSQCRVLTPPKASAACPPAWARSHTSDKSAPSKKCWDCKVPVDQRTPHFCGTCKKIQPPTYSANQFQILGIPTTFDVDAERLEARYKALQKALHPDKFSTASPQEQAFSDAQASAVNSAYDTLRSPLRRARALLRLQGIEPEESAGVDDPELLAYVMEAREEGQARVTIRWRRHHARDQGARAAYNLSDFELLRRLGDGSYSQVVLARPKAGGKEVALKIMDKRYLIRHSMVEYIRRERAIMDQLSHPGVARLYFTFQDAYSLYMGIEHCPNGELYD</sequence>
<keyword evidence="3" id="KW-0723">Serine/threonine-protein kinase</keyword>
<feature type="compositionally biased region" description="Low complexity" evidence="11">
    <location>
        <begin position="713"/>
        <end position="726"/>
    </location>
</feature>
<dbReference type="InterPro" id="IPR011009">
    <property type="entry name" value="Kinase-like_dom_sf"/>
</dbReference>
<feature type="region of interest" description="Disordered" evidence="11">
    <location>
        <begin position="700"/>
        <end position="733"/>
    </location>
</feature>
<reference evidence="15" key="1">
    <citation type="journal article" date="2018" name="Algal Res.">
        <title>Characterization of plant carbon substrate utilization by Auxenochlorella protothecoides.</title>
        <authorList>
            <person name="Vogler B.W."/>
            <person name="Starkenburg S.R."/>
            <person name="Sudasinghe N."/>
            <person name="Schambach J.Y."/>
            <person name="Rollin J.A."/>
            <person name="Pattathil S."/>
            <person name="Barry A.N."/>
        </authorList>
    </citation>
    <scope>NUCLEOTIDE SEQUENCE [LARGE SCALE GENOMIC DNA]</scope>
    <source>
        <strain evidence="15">UTEX 25</strain>
    </source>
</reference>
<comment type="catalytic activity">
    <reaction evidence="9">
        <text>L-seryl-[protein] + ATP = O-phospho-L-seryl-[protein] + ADP + H(+)</text>
        <dbReference type="Rhea" id="RHEA:17989"/>
        <dbReference type="Rhea" id="RHEA-COMP:9863"/>
        <dbReference type="Rhea" id="RHEA-COMP:11604"/>
        <dbReference type="ChEBI" id="CHEBI:15378"/>
        <dbReference type="ChEBI" id="CHEBI:29999"/>
        <dbReference type="ChEBI" id="CHEBI:30616"/>
        <dbReference type="ChEBI" id="CHEBI:83421"/>
        <dbReference type="ChEBI" id="CHEBI:456216"/>
        <dbReference type="EC" id="2.7.11.1"/>
    </reaction>
</comment>
<dbReference type="PANTHER" id="PTHR14021:SF15">
    <property type="entry name" value="IRON-SULFUR CLUSTER CO-CHAPERONE PROTEIN HSCB"/>
    <property type="match status" value="1"/>
</dbReference>
<dbReference type="PROSITE" id="PS00107">
    <property type="entry name" value="PROTEIN_KINASE_ATP"/>
    <property type="match status" value="1"/>
</dbReference>
<dbReference type="InterPro" id="IPR036869">
    <property type="entry name" value="J_dom_sf"/>
</dbReference>
<dbReference type="GO" id="GO:0004674">
    <property type="term" value="F:protein serine/threonine kinase activity"/>
    <property type="evidence" value="ECO:0007669"/>
    <property type="project" value="UniProtKB-KW"/>
</dbReference>
<dbReference type="GO" id="GO:0044571">
    <property type="term" value="P:[2Fe-2S] cluster assembly"/>
    <property type="evidence" value="ECO:0007669"/>
    <property type="project" value="InterPro"/>
</dbReference>
<dbReference type="InterPro" id="IPR017441">
    <property type="entry name" value="Protein_kinase_ATP_BS"/>
</dbReference>
<dbReference type="Pfam" id="PF00069">
    <property type="entry name" value="Pkinase"/>
    <property type="match status" value="1"/>
</dbReference>
<feature type="domain" description="J" evidence="13">
    <location>
        <begin position="885"/>
        <end position="959"/>
    </location>
</feature>
<feature type="domain" description="Protein kinase" evidence="12">
    <location>
        <begin position="1011"/>
        <end position="1098"/>
    </location>
</feature>
<keyword evidence="6" id="KW-0418">Kinase</keyword>
<evidence type="ECO:0000256" key="5">
    <source>
        <dbReference type="ARBA" id="ARBA00022741"/>
    </source>
</evidence>
<evidence type="ECO:0000256" key="2">
    <source>
        <dbReference type="ARBA" id="ARBA00012513"/>
    </source>
</evidence>
<feature type="binding site" evidence="10">
    <location>
        <position position="1040"/>
    </location>
    <ligand>
        <name>ATP</name>
        <dbReference type="ChEBI" id="CHEBI:30616"/>
    </ligand>
</feature>
<dbReference type="Gene3D" id="1.10.510.10">
    <property type="entry name" value="Transferase(Phosphotransferase) domain 1"/>
    <property type="match status" value="1"/>
</dbReference>
<feature type="compositionally biased region" description="Low complexity" evidence="11">
    <location>
        <begin position="151"/>
        <end position="167"/>
    </location>
</feature>
<dbReference type="InterPro" id="IPR000719">
    <property type="entry name" value="Prot_kinase_dom"/>
</dbReference>
<dbReference type="AlphaFoldDB" id="A0A3M7L2T7"/>
<dbReference type="PROSITE" id="PS50076">
    <property type="entry name" value="DNAJ_2"/>
    <property type="match status" value="1"/>
</dbReference>
<feature type="region of interest" description="Disordered" evidence="11">
    <location>
        <begin position="86"/>
        <end position="174"/>
    </location>
</feature>
<dbReference type="GO" id="GO:0005524">
    <property type="term" value="F:ATP binding"/>
    <property type="evidence" value="ECO:0007669"/>
    <property type="project" value="UniProtKB-UniRule"/>
</dbReference>
<dbReference type="InterPro" id="IPR008507">
    <property type="entry name" value="DUF789"/>
</dbReference>
<dbReference type="GO" id="GO:0001671">
    <property type="term" value="F:ATPase activator activity"/>
    <property type="evidence" value="ECO:0007669"/>
    <property type="project" value="InterPro"/>
</dbReference>